<reference evidence="1 2" key="3">
    <citation type="submission" date="2023-06" db="EMBL/GenBank/DDBJ databases">
        <authorList>
            <person name="Zeman M."/>
            <person name="Kubasova T."/>
            <person name="Jahodarova E."/>
            <person name="Nykrynova M."/>
            <person name="Rychlik I."/>
        </authorList>
    </citation>
    <scope>NUCLEOTIDE SEQUENCE [LARGE SCALE GENOMIC DNA]</scope>
    <source>
        <strain evidence="1 2">153_Feed</strain>
    </source>
</reference>
<dbReference type="EMBL" id="JAUDEA010000008">
    <property type="protein sequence ID" value="MDM8271304.1"/>
    <property type="molecule type" value="Genomic_DNA"/>
</dbReference>
<comment type="caution">
    <text evidence="1">The sequence shown here is derived from an EMBL/GenBank/DDBJ whole genome shotgun (WGS) entry which is preliminary data.</text>
</comment>
<dbReference type="Pfam" id="PF07751">
    <property type="entry name" value="Abi_2"/>
    <property type="match status" value="1"/>
</dbReference>
<organism evidence="1 2">
    <name type="scientific">Thermophilibacter provencensis</name>
    <dbReference type="NCBI Taxonomy" id="1852386"/>
    <lineage>
        <taxon>Bacteria</taxon>
        <taxon>Bacillati</taxon>
        <taxon>Actinomycetota</taxon>
        <taxon>Coriobacteriia</taxon>
        <taxon>Coriobacteriales</taxon>
        <taxon>Atopobiaceae</taxon>
        <taxon>Thermophilibacter</taxon>
    </lineage>
</organism>
<protein>
    <submittedName>
        <fullName evidence="1">Abi family protein</fullName>
    </submittedName>
</protein>
<proteinExistence type="predicted"/>
<evidence type="ECO:0000313" key="2">
    <source>
        <dbReference type="Proteomes" id="UP001529256"/>
    </source>
</evidence>
<keyword evidence="2" id="KW-1185">Reference proteome</keyword>
<reference evidence="2" key="1">
    <citation type="submission" date="2023-06" db="EMBL/GenBank/DDBJ databases">
        <title>Identification and characterization of horizontal gene transfer across gut microbiota members of farm animals based on homology search.</title>
        <authorList>
            <person name="Zeman M."/>
            <person name="Kubasova T."/>
            <person name="Jahodarova E."/>
            <person name="Nykrynova M."/>
            <person name="Rychlik I."/>
        </authorList>
    </citation>
    <scope>NUCLEOTIDE SEQUENCE [LARGE SCALE GENOMIC DNA]</scope>
    <source>
        <strain evidence="2">153_Feed</strain>
    </source>
</reference>
<gene>
    <name evidence="1" type="ORF">QUW25_06435</name>
</gene>
<sequence length="305" mass="34730">MAKEFKTIDQLVELMESRGIVTDKKTAAAIKRESYYAIINGYKAPFLDREAMKSSADDVYLEGTTFQQIYDLFMFDRNLRESTFPYLTAAESALKNAVVYAFCEKNRDAEAYLERSNYTSAKDMLVPKSYQGNKAEEHATNMANLMKILNGKLTNKKKMRPFVKHYLNSYGKVPLWVLQNDLTFGNIAHFYQLQKRGVQNAACKIVGEISGRGVRLNPHDLLRAFDVLVGYRNICAHDERLYCATVKGARFADMFDELCVVLPEEDTHTMIDTLNSLIRAYQGRISAEVLVQINTEMGVKFANQS</sequence>
<name>A0ABT7V3X1_9ACTN</name>
<dbReference type="Proteomes" id="UP001529256">
    <property type="component" value="Unassembled WGS sequence"/>
</dbReference>
<dbReference type="RefSeq" id="WP_289511388.1">
    <property type="nucleotide sequence ID" value="NZ_JAUDEA010000008.1"/>
</dbReference>
<dbReference type="InterPro" id="IPR011664">
    <property type="entry name" value="Abi_system_AbiD/AbiF-like"/>
</dbReference>
<reference evidence="1 2" key="2">
    <citation type="submission" date="2023-06" db="EMBL/GenBank/DDBJ databases">
        <title>Identification and characterization of horizontal gene transfer across gut microbiota members of farm animals based on homology search.</title>
        <authorList>
            <person name="Schwarzerova J."/>
            <person name="Nykrynova M."/>
            <person name="Jureckova K."/>
            <person name="Cejkova D."/>
            <person name="Rychlik I."/>
        </authorList>
    </citation>
    <scope>NUCLEOTIDE SEQUENCE [LARGE SCALE GENOMIC DNA]</scope>
    <source>
        <strain evidence="1 2">153_Feed</strain>
    </source>
</reference>
<evidence type="ECO:0000313" key="1">
    <source>
        <dbReference type="EMBL" id="MDM8271304.1"/>
    </source>
</evidence>
<accession>A0ABT7V3X1</accession>